<dbReference type="GO" id="GO:0045505">
    <property type="term" value="F:dynein intermediate chain binding"/>
    <property type="evidence" value="ECO:0007669"/>
    <property type="project" value="TreeGrafter"/>
</dbReference>
<keyword evidence="5 8" id="KW-0243">Dynein</keyword>
<dbReference type="Proteomes" id="UP001165083">
    <property type="component" value="Unassembled WGS sequence"/>
</dbReference>
<dbReference type="InterPro" id="IPR019763">
    <property type="entry name" value="Dynein_light_1/2_CS"/>
</dbReference>
<sequence>MSKAQKKDDVSVGGLRIVYQDTTKELEELILASATNALKALYKGEKNHFTEVAQQIKHEIEETQEGAWHVIVGKSFGSFVSHEVKRYVHTVFFFSCIASLYHFTSPTGCCTSFWVRLAFSYIDMVDTAACSAFTALNNPCLLLLIYRGSGSVRRLMPKSLHAT</sequence>
<evidence type="ECO:0000256" key="1">
    <source>
        <dbReference type="ARBA" id="ARBA00004245"/>
    </source>
</evidence>
<dbReference type="Pfam" id="PF01221">
    <property type="entry name" value="Dynein_light"/>
    <property type="match status" value="1"/>
</dbReference>
<proteinExistence type="inferred from homology"/>
<organism evidence="10 11">
    <name type="scientific">Phytophthora lilii</name>
    <dbReference type="NCBI Taxonomy" id="2077276"/>
    <lineage>
        <taxon>Eukaryota</taxon>
        <taxon>Sar</taxon>
        <taxon>Stramenopiles</taxon>
        <taxon>Oomycota</taxon>
        <taxon>Peronosporomycetes</taxon>
        <taxon>Peronosporales</taxon>
        <taxon>Peronosporaceae</taxon>
        <taxon>Phytophthora</taxon>
    </lineage>
</organism>
<evidence type="ECO:0000256" key="2">
    <source>
        <dbReference type="ARBA" id="ARBA00010156"/>
    </source>
</evidence>
<dbReference type="AlphaFoldDB" id="A0A9W6U2U2"/>
<evidence type="ECO:0000256" key="9">
    <source>
        <dbReference type="SAM" id="Phobius"/>
    </source>
</evidence>
<keyword evidence="7 8" id="KW-0206">Cytoskeleton</keyword>
<evidence type="ECO:0000313" key="10">
    <source>
        <dbReference type="EMBL" id="GMF27665.1"/>
    </source>
</evidence>
<evidence type="ECO:0000256" key="6">
    <source>
        <dbReference type="ARBA" id="ARBA00023175"/>
    </source>
</evidence>
<dbReference type="InterPro" id="IPR001372">
    <property type="entry name" value="Dynein_light_chain_typ-1/2"/>
</dbReference>
<comment type="similarity">
    <text evidence="2 8">Belongs to the dynein light chain family.</text>
</comment>
<dbReference type="PANTHER" id="PTHR11886">
    <property type="entry name" value="DYNEIN LIGHT CHAIN"/>
    <property type="match status" value="1"/>
</dbReference>
<feature type="transmembrane region" description="Helical" evidence="9">
    <location>
        <begin position="87"/>
        <end position="104"/>
    </location>
</feature>
<comment type="caution">
    <text evidence="10">The sequence shown here is derived from an EMBL/GenBank/DDBJ whole genome shotgun (WGS) entry which is preliminary data.</text>
</comment>
<keyword evidence="9" id="KW-0812">Transmembrane</keyword>
<dbReference type="PROSITE" id="PS01239">
    <property type="entry name" value="DYNEIN_LIGHT_1"/>
    <property type="match status" value="1"/>
</dbReference>
<dbReference type="EMBL" id="BSXW01000671">
    <property type="protein sequence ID" value="GMF27665.1"/>
    <property type="molecule type" value="Genomic_DNA"/>
</dbReference>
<keyword evidence="9" id="KW-0472">Membrane</keyword>
<evidence type="ECO:0000313" key="11">
    <source>
        <dbReference type="Proteomes" id="UP001165083"/>
    </source>
</evidence>
<evidence type="ECO:0000256" key="7">
    <source>
        <dbReference type="ARBA" id="ARBA00023212"/>
    </source>
</evidence>
<keyword evidence="11" id="KW-1185">Reference proteome</keyword>
<dbReference type="Gene3D" id="3.30.740.10">
    <property type="entry name" value="Protein Inhibitor Of Neuronal Nitric Oxide Synthase"/>
    <property type="match status" value="1"/>
</dbReference>
<keyword evidence="9" id="KW-1133">Transmembrane helix</keyword>
<protein>
    <recommendedName>
        <fullName evidence="8">Dynein light chain</fullName>
    </recommendedName>
</protein>
<gene>
    <name evidence="10" type="ORF">Plil01_001158900</name>
</gene>
<dbReference type="GO" id="GO:0007017">
    <property type="term" value="P:microtubule-based process"/>
    <property type="evidence" value="ECO:0007669"/>
    <property type="project" value="InterPro"/>
</dbReference>
<evidence type="ECO:0000256" key="5">
    <source>
        <dbReference type="ARBA" id="ARBA00023017"/>
    </source>
</evidence>
<reference evidence="10" key="1">
    <citation type="submission" date="2023-04" db="EMBL/GenBank/DDBJ databases">
        <title>Phytophthora lilii NBRC 32176.</title>
        <authorList>
            <person name="Ichikawa N."/>
            <person name="Sato H."/>
            <person name="Tonouchi N."/>
        </authorList>
    </citation>
    <scope>NUCLEOTIDE SEQUENCE</scope>
    <source>
        <strain evidence="10">NBRC 32176</strain>
    </source>
</reference>
<comment type="subcellular location">
    <subcellularLocation>
        <location evidence="1 8">Cytoplasm</location>
        <location evidence="1 8">Cytoskeleton</location>
    </subcellularLocation>
</comment>
<keyword evidence="6 8" id="KW-0505">Motor protein</keyword>
<keyword evidence="3 8" id="KW-0963">Cytoplasm</keyword>
<accession>A0A9W6U2U2</accession>
<name>A0A9W6U2U2_9STRA</name>
<evidence type="ECO:0000256" key="3">
    <source>
        <dbReference type="ARBA" id="ARBA00022490"/>
    </source>
</evidence>
<dbReference type="GO" id="GO:0005868">
    <property type="term" value="C:cytoplasmic dynein complex"/>
    <property type="evidence" value="ECO:0007669"/>
    <property type="project" value="TreeGrafter"/>
</dbReference>
<dbReference type="PANTHER" id="PTHR11886:SF35">
    <property type="entry name" value="DYNEIN LIGHT CHAIN"/>
    <property type="match status" value="1"/>
</dbReference>
<dbReference type="InterPro" id="IPR037177">
    <property type="entry name" value="DLC_sf"/>
</dbReference>
<keyword evidence="4 8" id="KW-0493">Microtubule</keyword>
<dbReference type="SMART" id="SM01375">
    <property type="entry name" value="Dynein_light"/>
    <property type="match status" value="1"/>
</dbReference>
<dbReference type="SUPFAM" id="SSF54648">
    <property type="entry name" value="DLC"/>
    <property type="match status" value="1"/>
</dbReference>
<dbReference type="GO" id="GO:0005874">
    <property type="term" value="C:microtubule"/>
    <property type="evidence" value="ECO:0007669"/>
    <property type="project" value="UniProtKB-KW"/>
</dbReference>
<feature type="transmembrane region" description="Helical" evidence="9">
    <location>
        <begin position="124"/>
        <end position="146"/>
    </location>
</feature>
<evidence type="ECO:0000256" key="4">
    <source>
        <dbReference type="ARBA" id="ARBA00022701"/>
    </source>
</evidence>
<evidence type="ECO:0000256" key="8">
    <source>
        <dbReference type="RuleBase" id="RU365010"/>
    </source>
</evidence>
<dbReference type="OrthoDB" id="10033309at2759"/>